<dbReference type="EMBL" id="BONF01000078">
    <property type="protein sequence ID" value="GIF86520.1"/>
    <property type="molecule type" value="Genomic_DNA"/>
</dbReference>
<keyword evidence="3 10" id="KW-0378">Hydrolase</keyword>
<dbReference type="InterPro" id="IPR014016">
    <property type="entry name" value="UvrD-like_ATP-bd"/>
</dbReference>
<feature type="domain" description="UvrD-like helicase ATP-binding" evidence="12">
    <location>
        <begin position="246"/>
        <end position="519"/>
    </location>
</feature>
<dbReference type="InterPro" id="IPR011528">
    <property type="entry name" value="NERD"/>
</dbReference>
<organism evidence="13 14">
    <name type="scientific">Catellatospora bangladeshensis</name>
    <dbReference type="NCBI Taxonomy" id="310355"/>
    <lineage>
        <taxon>Bacteria</taxon>
        <taxon>Bacillati</taxon>
        <taxon>Actinomycetota</taxon>
        <taxon>Actinomycetes</taxon>
        <taxon>Micromonosporales</taxon>
        <taxon>Micromonosporaceae</taxon>
        <taxon>Catellatospora</taxon>
    </lineage>
</organism>
<dbReference type="GO" id="GO:0005829">
    <property type="term" value="C:cytosol"/>
    <property type="evidence" value="ECO:0007669"/>
    <property type="project" value="TreeGrafter"/>
</dbReference>
<dbReference type="GO" id="GO:0000725">
    <property type="term" value="P:recombinational repair"/>
    <property type="evidence" value="ECO:0007669"/>
    <property type="project" value="TreeGrafter"/>
</dbReference>
<evidence type="ECO:0000256" key="9">
    <source>
        <dbReference type="ARBA" id="ARBA00048988"/>
    </source>
</evidence>
<evidence type="ECO:0000256" key="7">
    <source>
        <dbReference type="ARBA" id="ARBA00034617"/>
    </source>
</evidence>
<dbReference type="InterPro" id="IPR000212">
    <property type="entry name" value="DNA_helicase_UvrD/REP"/>
</dbReference>
<dbReference type="Gene3D" id="1.10.10.160">
    <property type="match status" value="1"/>
</dbReference>
<dbReference type="Gene3D" id="3.40.50.300">
    <property type="entry name" value="P-loop containing nucleotide triphosphate hydrolases"/>
    <property type="match status" value="2"/>
</dbReference>
<keyword evidence="2 10" id="KW-0547">Nucleotide-binding</keyword>
<dbReference type="PANTHER" id="PTHR11070">
    <property type="entry name" value="UVRD / RECB / PCRA DNA HELICASE FAMILY MEMBER"/>
    <property type="match status" value="1"/>
</dbReference>
<evidence type="ECO:0000256" key="4">
    <source>
        <dbReference type="ARBA" id="ARBA00022806"/>
    </source>
</evidence>
<gene>
    <name evidence="13" type="ORF">Cba03nite_78690</name>
</gene>
<dbReference type="GO" id="GO:0043138">
    <property type="term" value="F:3'-5' DNA helicase activity"/>
    <property type="evidence" value="ECO:0007669"/>
    <property type="project" value="UniProtKB-EC"/>
</dbReference>
<name>A0A8J3JWQ2_9ACTN</name>
<keyword evidence="6" id="KW-0413">Isomerase</keyword>
<dbReference type="InterPro" id="IPR014017">
    <property type="entry name" value="DNA_helicase_UvrD-like_C"/>
</dbReference>
<dbReference type="Pfam" id="PF08378">
    <property type="entry name" value="NERD"/>
    <property type="match status" value="1"/>
</dbReference>
<evidence type="ECO:0000256" key="5">
    <source>
        <dbReference type="ARBA" id="ARBA00022840"/>
    </source>
</evidence>
<feature type="region of interest" description="Disordered" evidence="11">
    <location>
        <begin position="1"/>
        <end position="21"/>
    </location>
</feature>
<dbReference type="PROSITE" id="PS51198">
    <property type="entry name" value="UVRD_HELICASE_ATP_BIND"/>
    <property type="match status" value="1"/>
</dbReference>
<evidence type="ECO:0000256" key="6">
    <source>
        <dbReference type="ARBA" id="ARBA00023235"/>
    </source>
</evidence>
<evidence type="ECO:0000256" key="11">
    <source>
        <dbReference type="SAM" id="MobiDB-lite"/>
    </source>
</evidence>
<evidence type="ECO:0000259" key="12">
    <source>
        <dbReference type="PROSITE" id="PS51198"/>
    </source>
</evidence>
<dbReference type="Pfam" id="PF00580">
    <property type="entry name" value="UvrD-helicase"/>
    <property type="match status" value="1"/>
</dbReference>
<keyword evidence="14" id="KW-1185">Reference proteome</keyword>
<protein>
    <recommendedName>
        <fullName evidence="8">DNA 3'-5' helicase</fullName>
        <ecNumber evidence="8">5.6.2.4</ecNumber>
    </recommendedName>
</protein>
<accession>A0A8J3JWQ2</accession>
<dbReference type="GO" id="GO:0016787">
    <property type="term" value="F:hydrolase activity"/>
    <property type="evidence" value="ECO:0007669"/>
    <property type="project" value="UniProtKB-UniRule"/>
</dbReference>
<keyword evidence="4 10" id="KW-0347">Helicase</keyword>
<comment type="similarity">
    <text evidence="1">Belongs to the helicase family. UvrD subfamily.</text>
</comment>
<evidence type="ECO:0000256" key="8">
    <source>
        <dbReference type="ARBA" id="ARBA00034808"/>
    </source>
</evidence>
<dbReference type="InterPro" id="IPR013986">
    <property type="entry name" value="DExx_box_DNA_helicase_dom_sf"/>
</dbReference>
<evidence type="ECO:0000313" key="13">
    <source>
        <dbReference type="EMBL" id="GIF86520.1"/>
    </source>
</evidence>
<dbReference type="InterPro" id="IPR027417">
    <property type="entry name" value="P-loop_NTPase"/>
</dbReference>
<comment type="catalytic activity">
    <reaction evidence="9">
        <text>ATP + H2O = ADP + phosphate + H(+)</text>
        <dbReference type="Rhea" id="RHEA:13065"/>
        <dbReference type="ChEBI" id="CHEBI:15377"/>
        <dbReference type="ChEBI" id="CHEBI:15378"/>
        <dbReference type="ChEBI" id="CHEBI:30616"/>
        <dbReference type="ChEBI" id="CHEBI:43474"/>
        <dbReference type="ChEBI" id="CHEBI:456216"/>
        <dbReference type="EC" id="5.6.2.4"/>
    </reaction>
</comment>
<comment type="catalytic activity">
    <reaction evidence="7">
        <text>Couples ATP hydrolysis with the unwinding of duplex DNA by translocating in the 3'-5' direction.</text>
        <dbReference type="EC" id="5.6.2.4"/>
    </reaction>
</comment>
<feature type="binding site" evidence="10">
    <location>
        <begin position="267"/>
        <end position="274"/>
    </location>
    <ligand>
        <name>ATP</name>
        <dbReference type="ChEBI" id="CHEBI:30616"/>
    </ligand>
</feature>
<dbReference type="Pfam" id="PF13361">
    <property type="entry name" value="UvrD_C"/>
    <property type="match status" value="1"/>
</dbReference>
<keyword evidence="5 10" id="KW-0067">ATP-binding</keyword>
<dbReference type="EC" id="5.6.2.4" evidence="8"/>
<dbReference type="GO" id="GO:0005524">
    <property type="term" value="F:ATP binding"/>
    <property type="evidence" value="ECO:0007669"/>
    <property type="project" value="UniProtKB-UniRule"/>
</dbReference>
<evidence type="ECO:0000256" key="2">
    <source>
        <dbReference type="ARBA" id="ARBA00022741"/>
    </source>
</evidence>
<comment type="caution">
    <text evidence="13">The sequence shown here is derived from an EMBL/GenBank/DDBJ whole genome shotgun (WGS) entry which is preliminary data.</text>
</comment>
<dbReference type="Proteomes" id="UP000601223">
    <property type="component" value="Unassembled WGS sequence"/>
</dbReference>
<dbReference type="PANTHER" id="PTHR11070:SF45">
    <property type="entry name" value="DNA 3'-5' HELICASE"/>
    <property type="match status" value="1"/>
</dbReference>
<dbReference type="RefSeq" id="WP_203757604.1">
    <property type="nucleotide sequence ID" value="NZ_BONF01000078.1"/>
</dbReference>
<dbReference type="SUPFAM" id="SSF52540">
    <property type="entry name" value="P-loop containing nucleoside triphosphate hydrolases"/>
    <property type="match status" value="1"/>
</dbReference>
<evidence type="ECO:0000313" key="14">
    <source>
        <dbReference type="Proteomes" id="UP000601223"/>
    </source>
</evidence>
<proteinExistence type="inferred from homology"/>
<evidence type="ECO:0000256" key="1">
    <source>
        <dbReference type="ARBA" id="ARBA00009922"/>
    </source>
</evidence>
<dbReference type="GO" id="GO:0003677">
    <property type="term" value="F:DNA binding"/>
    <property type="evidence" value="ECO:0007669"/>
    <property type="project" value="InterPro"/>
</dbReference>
<reference evidence="13 14" key="1">
    <citation type="submission" date="2021-01" db="EMBL/GenBank/DDBJ databases">
        <title>Whole genome shotgun sequence of Catellatospora bangladeshensis NBRC 107357.</title>
        <authorList>
            <person name="Komaki H."/>
            <person name="Tamura T."/>
        </authorList>
    </citation>
    <scope>NUCLEOTIDE SEQUENCE [LARGE SCALE GENOMIC DNA]</scope>
    <source>
        <strain evidence="13 14">NBRC 107357</strain>
    </source>
</reference>
<sequence>MTGHLSRRQAAADRSQQLIRDQRDAHAALAPRFSRGADGERQVATTLMTLTRPDSTGRQRWFMLIDRAWPGTRSANVDMILIGPPGVFVIDAKEWTSPPQIHAGVLCAGLDNRQSEIVKVKAMIRPAQHALARKLHIAADIVHPVLAFAGHSLHRNHQGVLLLGMPELRPTLTGELPARLNAADVGAVHEALAEVYPAYEPCNLPSDHVSAMAADNVARGLFDPQDLVEAVVAEATSRSMERWMTFLHPSQLAIVKRTYTGPARISGPAGTGKTVVGLWRAVEAAKSTTGPVLVTSLVRMVPRVQARLLQQLRPDLAHRIECVNIHKWAADFLAASKVKVSYDPGGAENEFSRAWLDLRAHFSALDPLPLYWRQEIDTVIKGRGLTNREQYRATARPGRRRRLTESDRDLVWRLYEQYQQRMLDRGILDSADLLLHALAQVRLTPPEPAYGAVIVDEVQDLSLTALRLVTELAPSGSNGLLLIGDCRQKIYPGGYRLSEAGLSIVGGRNEVLTVNYRNAPAILDAALDVIADQRFEDIDGAIVTGRPADLATRHGAGRVIRVAAQTSTDLQQRVIAMVRELTAGGGYGEVAVLCFHGKQAKDYASLLRRESIPVMDLDTYAGDPDDRVKVGTWHKAKGLEFAHVLLPDSADAVAHVRDQTDVEAAALARHALHVAMSRARETLWLGDIGRSQPTTVG</sequence>
<evidence type="ECO:0000256" key="3">
    <source>
        <dbReference type="ARBA" id="ARBA00022801"/>
    </source>
</evidence>
<dbReference type="AlphaFoldDB" id="A0A8J3JWQ2"/>
<evidence type="ECO:0000256" key="10">
    <source>
        <dbReference type="PROSITE-ProRule" id="PRU00560"/>
    </source>
</evidence>